<feature type="non-terminal residue" evidence="2">
    <location>
        <position position="1"/>
    </location>
</feature>
<accession>A0ABN8J884</accession>
<name>A0ABN8J884_9NEOP</name>
<dbReference type="EMBL" id="OW152820">
    <property type="protein sequence ID" value="CAH2075660.1"/>
    <property type="molecule type" value="Genomic_DNA"/>
</dbReference>
<organism evidence="2 3">
    <name type="scientific">Iphiclides podalirius</name>
    <name type="common">scarce swallowtail</name>
    <dbReference type="NCBI Taxonomy" id="110791"/>
    <lineage>
        <taxon>Eukaryota</taxon>
        <taxon>Metazoa</taxon>
        <taxon>Ecdysozoa</taxon>
        <taxon>Arthropoda</taxon>
        <taxon>Hexapoda</taxon>
        <taxon>Insecta</taxon>
        <taxon>Pterygota</taxon>
        <taxon>Neoptera</taxon>
        <taxon>Endopterygota</taxon>
        <taxon>Lepidoptera</taxon>
        <taxon>Glossata</taxon>
        <taxon>Ditrysia</taxon>
        <taxon>Papilionoidea</taxon>
        <taxon>Papilionidae</taxon>
        <taxon>Papilioninae</taxon>
        <taxon>Iphiclides</taxon>
    </lineage>
</organism>
<gene>
    <name evidence="2" type="ORF">IPOD504_LOCUS16987</name>
</gene>
<evidence type="ECO:0000313" key="2">
    <source>
        <dbReference type="EMBL" id="CAH2075660.1"/>
    </source>
</evidence>
<evidence type="ECO:0000313" key="3">
    <source>
        <dbReference type="Proteomes" id="UP000837857"/>
    </source>
</evidence>
<dbReference type="Proteomes" id="UP000837857">
    <property type="component" value="Chromosome 8"/>
</dbReference>
<feature type="region of interest" description="Disordered" evidence="1">
    <location>
        <begin position="1"/>
        <end position="43"/>
    </location>
</feature>
<keyword evidence="3" id="KW-1185">Reference proteome</keyword>
<feature type="region of interest" description="Disordered" evidence="1">
    <location>
        <begin position="103"/>
        <end position="140"/>
    </location>
</feature>
<protein>
    <submittedName>
        <fullName evidence="2">Uncharacterized protein</fullName>
    </submittedName>
</protein>
<reference evidence="2" key="1">
    <citation type="submission" date="2022-03" db="EMBL/GenBank/DDBJ databases">
        <authorList>
            <person name="Martin H S."/>
        </authorList>
    </citation>
    <scope>NUCLEOTIDE SEQUENCE</scope>
</reference>
<proteinExistence type="predicted"/>
<sequence>MGDFPKSLCTPIGSGRRGSHWAGWTVGAAQPGPHNNPPPDPASHLAIPTVIASNSCGRSPQPGLLLSYLSSEAHLARGQPCRRKMAAADAVIAFAERPRAAYRSRGAQKAAHAPAPRRRTSAAPRPDGASNAPPLRSSQLLPSSELHGVPLATDLWSLGNAVLSDGEIFFKCLLKMRANKSFSTPHLVCKLPNYERAQSSGNCYAIGGGRFGAACFLCQPYAEALASGGHLGLQVRRGAHNVPPLPRQPRGGRNKDIKPNLRHSIIDKFRFSNLAEMSLEASANQYDVSAKIDAVWKALRTLTLIMTLAQAQVDNLTGKPSDLTVYPTDRAYFHLT</sequence>
<evidence type="ECO:0000256" key="1">
    <source>
        <dbReference type="SAM" id="MobiDB-lite"/>
    </source>
</evidence>